<organism evidence="4 5">
    <name type="scientific">Coemansia spiralis</name>
    <dbReference type="NCBI Taxonomy" id="417178"/>
    <lineage>
        <taxon>Eukaryota</taxon>
        <taxon>Fungi</taxon>
        <taxon>Fungi incertae sedis</taxon>
        <taxon>Zoopagomycota</taxon>
        <taxon>Kickxellomycotina</taxon>
        <taxon>Kickxellomycetes</taxon>
        <taxon>Kickxellales</taxon>
        <taxon>Kickxellaceae</taxon>
        <taxon>Coemansia</taxon>
    </lineage>
</organism>
<dbReference type="GO" id="GO:0000463">
    <property type="term" value="P:maturation of LSU-rRNA from tricistronic rRNA transcript (SSU-rRNA, 5.8S rRNA, LSU-rRNA)"/>
    <property type="evidence" value="ECO:0007669"/>
    <property type="project" value="TreeGrafter"/>
</dbReference>
<evidence type="ECO:0000259" key="3">
    <source>
        <dbReference type="Pfam" id="PF16201"/>
    </source>
</evidence>
<evidence type="ECO:0000256" key="1">
    <source>
        <dbReference type="SAM" id="MobiDB-lite"/>
    </source>
</evidence>
<dbReference type="PANTHER" id="PTHR13500">
    <property type="entry name" value="NUCLEOLAR PRERIBOSOMAL-ASSOCIATED PROTEIN 1"/>
    <property type="match status" value="1"/>
</dbReference>
<dbReference type="PANTHER" id="PTHR13500:SF0">
    <property type="entry name" value="NUCLEOLAR PRE-RIBOSOMAL-ASSOCIATED PROTEIN 1"/>
    <property type="match status" value="1"/>
</dbReference>
<evidence type="ECO:0000259" key="2">
    <source>
        <dbReference type="Pfam" id="PF11707"/>
    </source>
</evidence>
<sequence length="2490" mass="275799">MGKDTKHHASKRKRLDPVDSAEQPTENNVEKESVEEPSSKYTNYEHDAQISFKSAGEIADALGSSSIDLLIQGLTHLREHLKLCNRADDENVPAQARLLQESCRRIVYEWAQSSGEFNIMSSAWQLAQSQNITRLEALVPSVIANLLVALDTPEALRFGNKLIQMILNGHMKSIYRAFNTPRSAVCASVLQMLYQVVVFSRGEFADDVRHSFDWTMNTLESLSTIRSNVVGFSIRRLWARFVLSFFSAERCNSFAEIIKTRTIFTSLFHGVEKDTYPEVHALISTVYLNVVLNDGISRADKVRVFGTRLMGQLANAAHNTEEVVPQQVGIANPMVFVPKELVSGTQPAIITTDSISALIIRFFKGMMTYPGYGICFHQYGLYPAPRKWQDTVPVVAEAAATSKKGGGAFGEEHDASDIYEVALISKNVASSDMRDLCNNQILRILVTCIDPAVTKRMGDLAIEIFRANPELVAPFWRNYSCSLEPRLSLRYLGNTAFAIKVLGLPLPVPKGNDSRYSDPPRLNTIVEHIAPISLTRLSLGRGLQMRSLPLVRYRNLLLIDMVLRKLGEARAWIQAEARSGSQLGAEINSWTKLDQRLLAVVKQRIPEWKLVMVIHNEMAASTANPKLEAAASEESLCEIEMQRAVLGNVIMKVINGYQTHFSDLVMETSFEFGKLISDINLFDIIPSSDYHAKQSRNPIKAHTLLYLLHALATTSASSVKWMTRVKSPTAGEHQTATAATPHTNLGVIMLVYLFAIQPDLRLAARTICLKALQSTSLFDHDTSTPASEVVASEASCWLDALAALVSPHANRNACLPAVDQRNLTKAHRLVDFLEDAIGHASKLPYKYADRIHSSIPKDSDYSLDGQLPFSPLLSAVVEAAVLKVATGNGALATQLRSLPSSRIATEMLANSTYAYIREVICQIAELRSKEIAQCLERFLSVAAAAILTPRLAKLDNSKDADKAAREKNHYYQVEIAFASAFSNVQRYLSIVGAFEPSIGRGTVTNSIGKLPSKISKKLKQELEQVCRDIDNGLMLFIDKLIAVVQENSESISVSLITEWLLKQANSFEFGERQSTFIIIITWISLNDRIGADDQSLWDMPIFVDLAAEILQIDDTSFLLAMFRHLIASKSFTSLLKEECVQRLLTHLLLANAGSIRFCGVVAHLLQRITTTNGFAKVVSSSQSESAISTAITFTYALTTEHLNSFPKTLGYAYLYPPQTIALRIYANKFNIMLSSSMPEIQHLIDFNTSILARKSAQAWLESQEATRIWQPFVIRIAKTASACMESMESAKATKGSIKHALGLPSLICILSPVMTADIRIDLLKSYGAVASRVIDPPTLCVVANAVFTLMNETSGDSHSVCDISMQQIRSLLTSRIIDLWAKSLNTTDDSTRYSLEHAVNLATRYSDVAGYIRGPLKLTPKLLRQKIEQATTQLHQLDKAYSSNTSIDIAHMLSHLCEISKDKNQCMEDSAKYHIIARILSNDFKLRQDARKWTEAAAFTQNISQSTNKRFFIWLLHVLSMPYAHETEHGFILWEDSSEADKTRSLCLNIGALLLNDLNTDNSRSTKESSSIMFFANVFIQYSSDQAAVDTICHGIAKLETEKSSLVQACTIRSKALRIISFPDQTATFVEAVCKMFQFAQTLVPDVNQVSDDCSSNWKSMAVLASAFEHCWSIISDSSALGMLENDASNIVPETTKAGFYSIDSIIRSICRPFEEAVDMNTVNIEQKAALYPATVYRCMAFALQSVRYLSNICDKQSDSTRYPWFSTLRFLLGCRFFNGRMYNSDLRNHLTLVVSGLWHLASPSLSRWSASLDDYFTLDELEALLGVYSGSCSLSDGVLLQVISGYEQTTGQSVQRAALVFGPKAAGVYINERINRARYLIERDENDVGVISEDTITNALATIDGSKLFRTILNFPTTNEDMATKDPIAQLLTVVRSKWNGLKQAVHQAELTASDSPSSTQVYSSWFALAWVWSVVSSGQNIDIRKLIECNAVGLAFVSLSSADLQMRKLAYYVLDKFYALLAGTKKLGGQKQCILLLDSVRNAITGRNAFTFPQIPFGISLFAATSLYIMIHPEHVMFSDINRLLLKKPYLRLDELPLLRRVLQSSTSTYRQRSYVLRLATQSSRSFDQSLMAFKRSNLVNTVLALASSSLGDIQASKSAMTLLFNLTSAKNPDALIRHVSKNSFSLLSWIREQATLEINTFQQMAGLMSIESEGSISSGGGGSTSALRGMQACAITLTALLRVVIRAIANYPLTRLHEGKSVYNKFWVLQSADQADAPGQSMVLGMVRQILDGLRHSLCRVGICAYKTNAKVAELVLGLLRTCLDARALLSDMQICAGDQNSAALQSPVIAHDALCLLRSVEHMLEKGSITESKDIGGSDGKSQIYHDPFNIVTLSKAESIEALYQTNAIYEHAFAGTNTANNGSYHVNDIMECYKQCVGRLFSICFSAPWPACAVRGDAIEVVSRAFAINAPSVVRILAWIRECNF</sequence>
<feature type="compositionally biased region" description="Basic and acidic residues" evidence="1">
    <location>
        <begin position="28"/>
        <end position="41"/>
    </location>
</feature>
<dbReference type="Proteomes" id="UP001151518">
    <property type="component" value="Unassembled WGS sequence"/>
</dbReference>
<feature type="domain" description="URB1 C-terminal" evidence="3">
    <location>
        <begin position="1995"/>
        <end position="2179"/>
    </location>
</feature>
<dbReference type="EMBL" id="JANBTW010000064">
    <property type="protein sequence ID" value="KAJ2673780.1"/>
    <property type="molecule type" value="Genomic_DNA"/>
</dbReference>
<feature type="region of interest" description="Disordered" evidence="1">
    <location>
        <begin position="1"/>
        <end position="41"/>
    </location>
</feature>
<dbReference type="GO" id="GO:0005730">
    <property type="term" value="C:nucleolus"/>
    <property type="evidence" value="ECO:0007669"/>
    <property type="project" value="TreeGrafter"/>
</dbReference>
<protein>
    <submittedName>
        <fullName evidence="4">Uncharacterized protein</fullName>
    </submittedName>
</protein>
<dbReference type="Pfam" id="PF16201">
    <property type="entry name" value="NopRA1"/>
    <property type="match status" value="1"/>
</dbReference>
<dbReference type="Pfam" id="PF11707">
    <property type="entry name" value="Npa1"/>
    <property type="match status" value="1"/>
</dbReference>
<dbReference type="InterPro" id="IPR032436">
    <property type="entry name" value="URB1_C"/>
</dbReference>
<dbReference type="OrthoDB" id="72892at2759"/>
<accession>A0A9W8KX97</accession>
<dbReference type="InterPro" id="IPR039844">
    <property type="entry name" value="URB1"/>
</dbReference>
<feature type="compositionally biased region" description="Basic residues" evidence="1">
    <location>
        <begin position="1"/>
        <end position="14"/>
    </location>
</feature>
<dbReference type="InterPro" id="IPR021714">
    <property type="entry name" value="URB1_N"/>
</dbReference>
<reference evidence="4" key="1">
    <citation type="submission" date="2022-07" db="EMBL/GenBank/DDBJ databases">
        <title>Phylogenomic reconstructions and comparative analyses of Kickxellomycotina fungi.</title>
        <authorList>
            <person name="Reynolds N.K."/>
            <person name="Stajich J.E."/>
            <person name="Barry K."/>
            <person name="Grigoriev I.V."/>
            <person name="Crous P."/>
            <person name="Smith M.E."/>
        </authorList>
    </citation>
    <scope>NUCLEOTIDE SEQUENCE</scope>
    <source>
        <strain evidence="4">NRRL 3115</strain>
    </source>
</reference>
<comment type="caution">
    <text evidence="4">The sequence shown here is derived from an EMBL/GenBank/DDBJ whole genome shotgun (WGS) entry which is preliminary data.</text>
</comment>
<evidence type="ECO:0000313" key="4">
    <source>
        <dbReference type="EMBL" id="KAJ2673780.1"/>
    </source>
</evidence>
<proteinExistence type="predicted"/>
<gene>
    <name evidence="4" type="ORF">GGI25_004587</name>
</gene>
<evidence type="ECO:0000313" key="5">
    <source>
        <dbReference type="Proteomes" id="UP001151518"/>
    </source>
</evidence>
<dbReference type="GO" id="GO:0000466">
    <property type="term" value="P:maturation of 5.8S rRNA from tricistronic rRNA transcript (SSU-rRNA, 5.8S rRNA, LSU-rRNA)"/>
    <property type="evidence" value="ECO:0007669"/>
    <property type="project" value="TreeGrafter"/>
</dbReference>
<feature type="domain" description="URB1 N-terminal" evidence="2">
    <location>
        <begin position="120"/>
        <end position="494"/>
    </location>
</feature>
<name>A0A9W8KX97_9FUNG</name>